<protein>
    <recommendedName>
        <fullName evidence="12">Cytochrome P450</fullName>
    </recommendedName>
</protein>
<dbReference type="Proteomes" id="UP000801428">
    <property type="component" value="Unassembled WGS sequence"/>
</dbReference>
<proteinExistence type="inferred from homology"/>
<dbReference type="EMBL" id="SWKU01000004">
    <property type="protein sequence ID" value="KAF3007441.1"/>
    <property type="molecule type" value="Genomic_DNA"/>
</dbReference>
<dbReference type="CDD" id="cd11062">
    <property type="entry name" value="CYP58-like"/>
    <property type="match status" value="1"/>
</dbReference>
<comment type="cofactor">
    <cofactor evidence="1 7">
        <name>heme</name>
        <dbReference type="ChEBI" id="CHEBI:30413"/>
    </cofactor>
</comment>
<dbReference type="PANTHER" id="PTHR24305">
    <property type="entry name" value="CYTOCHROME P450"/>
    <property type="match status" value="1"/>
</dbReference>
<keyword evidence="5 7" id="KW-0408">Iron</keyword>
<evidence type="ECO:0000256" key="8">
    <source>
        <dbReference type="RuleBase" id="RU000461"/>
    </source>
</evidence>
<dbReference type="PRINTS" id="PR00463">
    <property type="entry name" value="EP450I"/>
</dbReference>
<feature type="transmembrane region" description="Helical" evidence="9">
    <location>
        <begin position="59"/>
        <end position="82"/>
    </location>
</feature>
<keyword evidence="9" id="KW-0812">Transmembrane</keyword>
<dbReference type="OrthoDB" id="3945418at2759"/>
<sequence>MWALLEETLDISLGKQHLPFQSNNAWGQGPRSMTNYFQPHNAATSNTASMFLSKISSEISFLGAASTFVLACTIYGVLLALYRIYLHPLSSYPGPKLAAATKWYEFYFDVVKRGRFAWEIKRMHELYGPVVRINPYELHVSEPDFYDELYAGPAKRRDKYVWAYDHAILEGASWTTIDDETHKRRRAGVAPFLSLATVRESDAMIREKLELLSRKFERCRGTGEVISLDEAFVAAMSDIVTQYGFGISQGLLERDGFAPEWQDLLKAGSEQTLLSKHLPWLGRLTNQLQNLPIPKSWILRLKPDLAHAITFSQNTQKSLKDALSNTPNPKPTNTTTPQTIFHAMLTSPLPPSEKLPHRLLAEATSIVLAGTTTPGHYLRTTAYHLLANPHILRRLQSELHSVMPSPTPLAPFNTLNTLPYLNAVINEGARLSHGIITRLPRIAPSEALRVPNTHFTIPAGTPVSMSTWLVHLDPGLFPAPDEFRPERWLQPAGEERLRRYLVNFGKGSRACMGRELARVEIVYTLALLARRWTGEKSGGMRLWETGRRDADVGVDFFNPYSEWGSKGVRVVME</sequence>
<reference evidence="10" key="1">
    <citation type="submission" date="2019-04" db="EMBL/GenBank/DDBJ databases">
        <title>Sequencing of skin fungus with MAO and IRED activity.</title>
        <authorList>
            <person name="Marsaioli A.J."/>
            <person name="Bonatto J.M.C."/>
            <person name="Reis Junior O."/>
        </authorList>
    </citation>
    <scope>NUCLEOTIDE SEQUENCE</scope>
    <source>
        <strain evidence="10">30M1</strain>
    </source>
</reference>
<dbReference type="PROSITE" id="PS00086">
    <property type="entry name" value="CYTOCHROME_P450"/>
    <property type="match status" value="1"/>
</dbReference>
<keyword evidence="4 8" id="KW-0560">Oxidoreductase</keyword>
<dbReference type="InterPro" id="IPR050121">
    <property type="entry name" value="Cytochrome_P450_monoxygenase"/>
</dbReference>
<dbReference type="SUPFAM" id="SSF48264">
    <property type="entry name" value="Cytochrome P450"/>
    <property type="match status" value="1"/>
</dbReference>
<dbReference type="InterPro" id="IPR002401">
    <property type="entry name" value="Cyt_P450_E_grp-I"/>
</dbReference>
<dbReference type="AlphaFoldDB" id="A0A9P4TKT3"/>
<evidence type="ECO:0000256" key="5">
    <source>
        <dbReference type="ARBA" id="ARBA00023004"/>
    </source>
</evidence>
<name>A0A9P4TKT3_CURKU</name>
<keyword evidence="6 8" id="KW-0503">Monooxygenase</keyword>
<dbReference type="GO" id="GO:0016705">
    <property type="term" value="F:oxidoreductase activity, acting on paired donors, with incorporation or reduction of molecular oxygen"/>
    <property type="evidence" value="ECO:0007669"/>
    <property type="project" value="InterPro"/>
</dbReference>
<organism evidence="10 11">
    <name type="scientific">Curvularia kusanoi</name>
    <name type="common">Cochliobolus kusanoi</name>
    <dbReference type="NCBI Taxonomy" id="90978"/>
    <lineage>
        <taxon>Eukaryota</taxon>
        <taxon>Fungi</taxon>
        <taxon>Dikarya</taxon>
        <taxon>Ascomycota</taxon>
        <taxon>Pezizomycotina</taxon>
        <taxon>Dothideomycetes</taxon>
        <taxon>Pleosporomycetidae</taxon>
        <taxon>Pleosporales</taxon>
        <taxon>Pleosporineae</taxon>
        <taxon>Pleosporaceae</taxon>
        <taxon>Curvularia</taxon>
    </lineage>
</organism>
<keyword evidence="11" id="KW-1185">Reference proteome</keyword>
<dbReference type="InterPro" id="IPR001128">
    <property type="entry name" value="Cyt_P450"/>
</dbReference>
<dbReference type="GO" id="GO:0005506">
    <property type="term" value="F:iron ion binding"/>
    <property type="evidence" value="ECO:0007669"/>
    <property type="project" value="InterPro"/>
</dbReference>
<evidence type="ECO:0000256" key="9">
    <source>
        <dbReference type="SAM" id="Phobius"/>
    </source>
</evidence>
<evidence type="ECO:0000256" key="4">
    <source>
        <dbReference type="ARBA" id="ARBA00023002"/>
    </source>
</evidence>
<evidence type="ECO:0000313" key="10">
    <source>
        <dbReference type="EMBL" id="KAF3007441.1"/>
    </source>
</evidence>
<evidence type="ECO:0000313" key="11">
    <source>
        <dbReference type="Proteomes" id="UP000801428"/>
    </source>
</evidence>
<evidence type="ECO:0008006" key="12">
    <source>
        <dbReference type="Google" id="ProtNLM"/>
    </source>
</evidence>
<keyword evidence="9" id="KW-0472">Membrane</keyword>
<comment type="similarity">
    <text evidence="2 8">Belongs to the cytochrome P450 family.</text>
</comment>
<evidence type="ECO:0000256" key="3">
    <source>
        <dbReference type="ARBA" id="ARBA00022723"/>
    </source>
</evidence>
<feature type="binding site" description="axial binding residue" evidence="7">
    <location>
        <position position="511"/>
    </location>
    <ligand>
        <name>heme</name>
        <dbReference type="ChEBI" id="CHEBI:30413"/>
    </ligand>
    <ligandPart>
        <name>Fe</name>
        <dbReference type="ChEBI" id="CHEBI:18248"/>
    </ligandPart>
</feature>
<evidence type="ECO:0000256" key="1">
    <source>
        <dbReference type="ARBA" id="ARBA00001971"/>
    </source>
</evidence>
<evidence type="ECO:0000256" key="7">
    <source>
        <dbReference type="PIRSR" id="PIRSR602401-1"/>
    </source>
</evidence>
<dbReference type="Pfam" id="PF00067">
    <property type="entry name" value="p450"/>
    <property type="match status" value="1"/>
</dbReference>
<gene>
    <name evidence="10" type="ORF">E8E13_003758</name>
</gene>
<evidence type="ECO:0000256" key="6">
    <source>
        <dbReference type="ARBA" id="ARBA00023033"/>
    </source>
</evidence>
<dbReference type="PANTHER" id="PTHR24305:SF157">
    <property type="entry name" value="N-ACETYLTRYPTOPHAN 6-HYDROXYLASE IVOC-RELATED"/>
    <property type="match status" value="1"/>
</dbReference>
<accession>A0A9P4TKT3</accession>
<dbReference type="Gene3D" id="1.10.630.10">
    <property type="entry name" value="Cytochrome P450"/>
    <property type="match status" value="1"/>
</dbReference>
<dbReference type="GO" id="GO:0004497">
    <property type="term" value="F:monooxygenase activity"/>
    <property type="evidence" value="ECO:0007669"/>
    <property type="project" value="UniProtKB-KW"/>
</dbReference>
<keyword evidence="7 8" id="KW-0349">Heme</keyword>
<evidence type="ECO:0000256" key="2">
    <source>
        <dbReference type="ARBA" id="ARBA00010617"/>
    </source>
</evidence>
<keyword evidence="9" id="KW-1133">Transmembrane helix</keyword>
<dbReference type="InterPro" id="IPR036396">
    <property type="entry name" value="Cyt_P450_sf"/>
</dbReference>
<keyword evidence="3 7" id="KW-0479">Metal-binding</keyword>
<dbReference type="InterPro" id="IPR017972">
    <property type="entry name" value="Cyt_P450_CS"/>
</dbReference>
<dbReference type="GO" id="GO:0020037">
    <property type="term" value="F:heme binding"/>
    <property type="evidence" value="ECO:0007669"/>
    <property type="project" value="InterPro"/>
</dbReference>
<comment type="caution">
    <text evidence="10">The sequence shown here is derived from an EMBL/GenBank/DDBJ whole genome shotgun (WGS) entry which is preliminary data.</text>
</comment>